<reference evidence="4" key="1">
    <citation type="submission" date="2021-03" db="EMBL/GenBank/DDBJ databases">
        <title>Taxonomic study of Clostridium polyendosporum from meadow-gley soil under rice.</title>
        <authorList>
            <person name="Kobayashi H."/>
            <person name="Tanizawa Y."/>
            <person name="Yagura M."/>
        </authorList>
    </citation>
    <scope>NUCLEOTIDE SEQUENCE</scope>
    <source>
        <strain evidence="4">JCM 30710</strain>
    </source>
</reference>
<protein>
    <submittedName>
        <fullName evidence="4">Hydrogenase formation protein HypD</fullName>
    </submittedName>
</protein>
<keyword evidence="5" id="KW-1185">Reference proteome</keyword>
<dbReference type="GO" id="GO:0070025">
    <property type="term" value="F:carbon monoxide binding"/>
    <property type="evidence" value="ECO:0007669"/>
    <property type="project" value="TreeGrafter"/>
</dbReference>
<name>A0A919RWT4_9CLOT</name>
<dbReference type="EMBL" id="BOPZ01000002">
    <property type="protein sequence ID" value="GIM27744.1"/>
    <property type="molecule type" value="Genomic_DNA"/>
</dbReference>
<evidence type="ECO:0000256" key="1">
    <source>
        <dbReference type="ARBA" id="ARBA00007888"/>
    </source>
</evidence>
<dbReference type="Gene3D" id="3.40.50.11750">
    <property type="entry name" value="HypD, alpha/beta domain 1"/>
    <property type="match status" value="2"/>
</dbReference>
<dbReference type="NCBIfam" id="TIGR00075">
    <property type="entry name" value="hypD"/>
    <property type="match status" value="1"/>
</dbReference>
<organism evidence="4 5">
    <name type="scientific">Clostridium polyendosporum</name>
    <dbReference type="NCBI Taxonomy" id="69208"/>
    <lineage>
        <taxon>Bacteria</taxon>
        <taxon>Bacillati</taxon>
        <taxon>Bacillota</taxon>
        <taxon>Clostridia</taxon>
        <taxon>Eubacteriales</taxon>
        <taxon>Clostridiaceae</taxon>
        <taxon>Clostridium</taxon>
    </lineage>
</organism>
<dbReference type="RefSeq" id="WP_212902496.1">
    <property type="nucleotide sequence ID" value="NZ_BOPZ01000002.1"/>
</dbReference>
<dbReference type="Pfam" id="PF01924">
    <property type="entry name" value="HypD"/>
    <property type="match status" value="1"/>
</dbReference>
<dbReference type="PIRSF" id="PIRSF005622">
    <property type="entry name" value="Hydrgn_mat_hypD"/>
    <property type="match status" value="1"/>
</dbReference>
<dbReference type="Gene3D" id="6.10.20.100">
    <property type="match status" value="1"/>
</dbReference>
<proteinExistence type="inferred from homology"/>
<keyword evidence="3" id="KW-0408">Iron</keyword>
<evidence type="ECO:0000256" key="3">
    <source>
        <dbReference type="ARBA" id="ARBA00023004"/>
    </source>
</evidence>
<evidence type="ECO:0000256" key="2">
    <source>
        <dbReference type="ARBA" id="ARBA00022723"/>
    </source>
</evidence>
<dbReference type="GO" id="GO:0005506">
    <property type="term" value="F:iron ion binding"/>
    <property type="evidence" value="ECO:0007669"/>
    <property type="project" value="TreeGrafter"/>
</dbReference>
<dbReference type="PANTHER" id="PTHR30149:SF0">
    <property type="entry name" value="HYDROGENASE MATURATION FACTOR HYPD"/>
    <property type="match status" value="1"/>
</dbReference>
<gene>
    <name evidence="4" type="ORF">CPJCM30710_04100</name>
</gene>
<dbReference type="InterPro" id="IPR042243">
    <property type="entry name" value="HypD_1"/>
</dbReference>
<comment type="similarity">
    <text evidence="1">Belongs to the HypD family.</text>
</comment>
<keyword evidence="2" id="KW-0479">Metal-binding</keyword>
<dbReference type="InterPro" id="IPR042244">
    <property type="entry name" value="HypD_2_sf"/>
</dbReference>
<dbReference type="AlphaFoldDB" id="A0A919RWT4"/>
<evidence type="ECO:0000313" key="4">
    <source>
        <dbReference type="EMBL" id="GIM27744.1"/>
    </source>
</evidence>
<dbReference type="Proteomes" id="UP000679179">
    <property type="component" value="Unassembled WGS sequence"/>
</dbReference>
<dbReference type="GO" id="GO:0051604">
    <property type="term" value="P:protein maturation"/>
    <property type="evidence" value="ECO:0007669"/>
    <property type="project" value="TreeGrafter"/>
</dbReference>
<dbReference type="PANTHER" id="PTHR30149">
    <property type="entry name" value="HYDROGENASE PROTEIN ASSEMBLY PROTEIN HYPD"/>
    <property type="match status" value="1"/>
</dbReference>
<comment type="caution">
    <text evidence="4">The sequence shown here is derived from an EMBL/GenBank/DDBJ whole genome shotgun (WGS) entry which is preliminary data.</text>
</comment>
<sequence length="365" mass="40476">MKYLKEFRNAELVKEMLKKLSIKEDKVITIMEVCGTHTMSIFRSGIRDLLPSNIKLISGPGCPVCVTSQGYIDTAIELAKRPDIMIATFGDMLRVPGTKSSLQKEKALGRNIKMVYSPLDAVELAKENIDKEVVFLGIGFETTAPTIALSVEKAYQENVRNYSVLQSIKTMPAAMRQLVLDEELKIDGFLCPGHVSTIIGVKPYEFLASEFNVPAVVAGFESGDIVMGIHELIEMIKEKKYGVKNQYTRLVQYEGNTKALAMIDKVFEVTDSVWRGLGKVESTGLRLKEKYSLFDAEKKLNIKIADNKVKTGCICGEILKGKKTPPQCRLFGKVCNPLNPVGACMVSEEGTCAAYYKYKGIEGEL</sequence>
<accession>A0A919RWT4</accession>
<evidence type="ECO:0000313" key="5">
    <source>
        <dbReference type="Proteomes" id="UP000679179"/>
    </source>
</evidence>
<dbReference type="GO" id="GO:0051539">
    <property type="term" value="F:4 iron, 4 sulfur cluster binding"/>
    <property type="evidence" value="ECO:0007669"/>
    <property type="project" value="TreeGrafter"/>
</dbReference>
<dbReference type="InterPro" id="IPR002780">
    <property type="entry name" value="Hyd_form_HypD"/>
</dbReference>